<dbReference type="Pfam" id="PF01609">
    <property type="entry name" value="DDE_Tnp_1"/>
    <property type="match status" value="1"/>
</dbReference>
<gene>
    <name evidence="2" type="ORF">DYP60_13010</name>
</gene>
<sequence length="502" mass="57870">MYIGYDIKNGVKYAKICRSSRIDGKVKTEQKSLGRVLDEEKGIFQNRKLGVFTYDVETDTYGKPDATFVPAPAKRKNHREKLILDFGDAFFLDSFITQKGLRSCIDAIGYGNPDTLYAMIHYYVLCNFALTHAEIWYEGSYVSELYPKASLSSQRISDFLASIGDENSQRNFFKEYLKLITKRKDGTDILIDSTGLPNSIHFPLTAVSNHNGTVSNEVRLIYVLQQETNLPLYFRYCPGNIIDVSTLTTTMLELKAYNVNTKFAIFDAGYLDDENMKVLYQEKVSFLSRMKENRKIYKQLIAEHLPTLEAEEHMVRYNSRYAYIKRVECEIIEGHKAYAYVCQDIAMKGFSTSKVFAKASAKNLGVKEVHDELQKKGVFVLFSSRPIAKEKILPTYYARQQIEQIFDIGKNYANMLPLRVHTEETFRGHLMLTFISSVIVKILQDELKSTAFNPISAFLQLRNQKCKVFDRDIIPQEAVKKVNDIYKKFKLNYPKRVLRKAL</sequence>
<evidence type="ECO:0000313" key="2">
    <source>
        <dbReference type="EMBL" id="RFU93774.1"/>
    </source>
</evidence>
<name>A0A372MDD4_9SPIR</name>
<accession>A0A372MDD4</accession>
<dbReference type="RefSeq" id="WP_117331450.1">
    <property type="nucleotide sequence ID" value="NZ_QUWK01000019.1"/>
</dbReference>
<keyword evidence="3" id="KW-1185">Reference proteome</keyword>
<dbReference type="EMBL" id="QUWK01000019">
    <property type="protein sequence ID" value="RFU93774.1"/>
    <property type="molecule type" value="Genomic_DNA"/>
</dbReference>
<dbReference type="PANTHER" id="PTHR34614:SF2">
    <property type="entry name" value="TRANSPOSASE IS4-LIKE DOMAIN-CONTAINING PROTEIN"/>
    <property type="match status" value="1"/>
</dbReference>
<dbReference type="GO" id="GO:0006313">
    <property type="term" value="P:DNA transposition"/>
    <property type="evidence" value="ECO:0007669"/>
    <property type="project" value="InterPro"/>
</dbReference>
<dbReference type="SUPFAM" id="SSF53098">
    <property type="entry name" value="Ribonuclease H-like"/>
    <property type="match status" value="1"/>
</dbReference>
<reference evidence="2 3" key="2">
    <citation type="submission" date="2018-09" db="EMBL/GenBank/DDBJ databases">
        <title>Genome of Sphaerochaeta halotolerans strain 4-11.</title>
        <authorList>
            <person name="Nazina T.N."/>
            <person name="Sokolova D.S."/>
        </authorList>
    </citation>
    <scope>NUCLEOTIDE SEQUENCE [LARGE SCALE GENOMIC DNA]</scope>
    <source>
        <strain evidence="2 3">4-11</strain>
    </source>
</reference>
<feature type="domain" description="Transposase IS4-like" evidence="1">
    <location>
        <begin position="188"/>
        <end position="438"/>
    </location>
</feature>
<comment type="caution">
    <text evidence="2">The sequence shown here is derived from an EMBL/GenBank/DDBJ whole genome shotgun (WGS) entry which is preliminary data.</text>
</comment>
<dbReference type="AlphaFoldDB" id="A0A372MDD4"/>
<reference evidence="3" key="1">
    <citation type="submission" date="2018-08" db="EMBL/GenBank/DDBJ databases">
        <authorList>
            <person name="Grouzdev D.S."/>
            <person name="Krutkina M.S."/>
        </authorList>
    </citation>
    <scope>NUCLEOTIDE SEQUENCE [LARGE SCALE GENOMIC DNA]</scope>
    <source>
        <strain evidence="3">4-11</strain>
    </source>
</reference>
<evidence type="ECO:0000259" key="1">
    <source>
        <dbReference type="Pfam" id="PF01609"/>
    </source>
</evidence>
<organism evidence="2 3">
    <name type="scientific">Sphaerochaeta halotolerans</name>
    <dbReference type="NCBI Taxonomy" id="2293840"/>
    <lineage>
        <taxon>Bacteria</taxon>
        <taxon>Pseudomonadati</taxon>
        <taxon>Spirochaetota</taxon>
        <taxon>Spirochaetia</taxon>
        <taxon>Spirochaetales</taxon>
        <taxon>Sphaerochaetaceae</taxon>
        <taxon>Sphaerochaeta</taxon>
    </lineage>
</organism>
<proteinExistence type="predicted"/>
<dbReference type="GO" id="GO:0003677">
    <property type="term" value="F:DNA binding"/>
    <property type="evidence" value="ECO:0007669"/>
    <property type="project" value="InterPro"/>
</dbReference>
<dbReference type="PANTHER" id="PTHR34614">
    <property type="match status" value="1"/>
</dbReference>
<evidence type="ECO:0000313" key="3">
    <source>
        <dbReference type="Proteomes" id="UP000264002"/>
    </source>
</evidence>
<dbReference type="GO" id="GO:0004803">
    <property type="term" value="F:transposase activity"/>
    <property type="evidence" value="ECO:0007669"/>
    <property type="project" value="InterPro"/>
</dbReference>
<dbReference type="InterPro" id="IPR012337">
    <property type="entry name" value="RNaseH-like_sf"/>
</dbReference>
<dbReference type="Proteomes" id="UP000264002">
    <property type="component" value="Unassembled WGS sequence"/>
</dbReference>
<protein>
    <recommendedName>
        <fullName evidence="1">Transposase IS4-like domain-containing protein</fullName>
    </recommendedName>
</protein>
<dbReference type="InterPro" id="IPR002559">
    <property type="entry name" value="Transposase_11"/>
</dbReference>